<dbReference type="OMA" id="ISTRHAD"/>
<dbReference type="AlphaFoldDB" id="G2QPS2"/>
<accession>G2QPS2</accession>
<keyword evidence="1" id="KW-1133">Transmembrane helix</keyword>
<evidence type="ECO:0000313" key="2">
    <source>
        <dbReference type="EMBL" id="AEO61585.1"/>
    </source>
</evidence>
<evidence type="ECO:0000313" key="3">
    <source>
        <dbReference type="Proteomes" id="UP000007322"/>
    </source>
</evidence>
<dbReference type="EMBL" id="CP003008">
    <property type="protein sequence ID" value="AEO61585.1"/>
    <property type="molecule type" value="Genomic_DNA"/>
</dbReference>
<dbReference type="HOGENOM" id="CLU_199228_0_0_1"/>
<keyword evidence="3" id="KW-1185">Reference proteome</keyword>
<keyword evidence="1" id="KW-0812">Transmembrane</keyword>
<feature type="transmembrane region" description="Helical" evidence="1">
    <location>
        <begin position="20"/>
        <end position="38"/>
    </location>
</feature>
<dbReference type="OrthoDB" id="4588235at2759"/>
<proteinExistence type="predicted"/>
<keyword evidence="1" id="KW-0472">Membrane</keyword>
<dbReference type="RefSeq" id="XP_003666830.1">
    <property type="nucleotide sequence ID" value="XM_003666782.1"/>
</dbReference>
<dbReference type="InParanoid" id="G2QPS2"/>
<dbReference type="eggNOG" id="ENOG502T66R">
    <property type="taxonomic scope" value="Eukaryota"/>
</dbReference>
<name>G2QPS2_THET4</name>
<gene>
    <name evidence="2" type="ORF">MYCTH_2316540</name>
</gene>
<dbReference type="Proteomes" id="UP000007322">
    <property type="component" value="Chromosome 7"/>
</dbReference>
<dbReference type="VEuPathDB" id="FungiDB:MYCTH_2316540"/>
<organism evidence="2 3">
    <name type="scientific">Thermothelomyces thermophilus (strain ATCC 42464 / BCRC 31852 / DSM 1799)</name>
    <name type="common">Sporotrichum thermophile</name>
    <dbReference type="NCBI Taxonomy" id="573729"/>
    <lineage>
        <taxon>Eukaryota</taxon>
        <taxon>Fungi</taxon>
        <taxon>Dikarya</taxon>
        <taxon>Ascomycota</taxon>
        <taxon>Pezizomycotina</taxon>
        <taxon>Sordariomycetes</taxon>
        <taxon>Sordariomycetidae</taxon>
        <taxon>Sordariales</taxon>
        <taxon>Chaetomiaceae</taxon>
        <taxon>Thermothelomyces</taxon>
    </lineage>
</organism>
<evidence type="ECO:0000256" key="1">
    <source>
        <dbReference type="SAM" id="Phobius"/>
    </source>
</evidence>
<dbReference type="GeneID" id="11507115"/>
<protein>
    <submittedName>
        <fullName evidence="2">Uncharacterized protein</fullName>
    </submittedName>
</protein>
<dbReference type="KEGG" id="mtm:MYCTH_2316540"/>
<sequence length="70" mass="8404">MPRGYFSPYAPRRRRSPRLVLIWVSIFLFLLWITWYITTRHKEEAAPYVEEFIHPGRMPRRAKEAAGNAE</sequence>
<reference evidence="2 3" key="1">
    <citation type="journal article" date="2011" name="Nat. Biotechnol.">
        <title>Comparative genomic analysis of the thermophilic biomass-degrading fungi Myceliophthora thermophila and Thielavia terrestris.</title>
        <authorList>
            <person name="Berka R.M."/>
            <person name="Grigoriev I.V."/>
            <person name="Otillar R."/>
            <person name="Salamov A."/>
            <person name="Grimwood J."/>
            <person name="Reid I."/>
            <person name="Ishmael N."/>
            <person name="John T."/>
            <person name="Darmond C."/>
            <person name="Moisan M.-C."/>
            <person name="Henrissat B."/>
            <person name="Coutinho P.M."/>
            <person name="Lombard V."/>
            <person name="Natvig D.O."/>
            <person name="Lindquist E."/>
            <person name="Schmutz J."/>
            <person name="Lucas S."/>
            <person name="Harris P."/>
            <person name="Powlowski J."/>
            <person name="Bellemare A."/>
            <person name="Taylor D."/>
            <person name="Butler G."/>
            <person name="de Vries R.P."/>
            <person name="Allijn I.E."/>
            <person name="van den Brink J."/>
            <person name="Ushinsky S."/>
            <person name="Storms R."/>
            <person name="Powell A.J."/>
            <person name="Paulsen I.T."/>
            <person name="Elbourne L.D.H."/>
            <person name="Baker S.E."/>
            <person name="Magnuson J."/>
            <person name="LaBoissiere S."/>
            <person name="Clutterbuck A.J."/>
            <person name="Martinez D."/>
            <person name="Wogulis M."/>
            <person name="de Leon A.L."/>
            <person name="Rey M.W."/>
            <person name="Tsang A."/>
        </authorList>
    </citation>
    <scope>NUCLEOTIDE SEQUENCE [LARGE SCALE GENOMIC DNA]</scope>
    <source>
        <strain evidence="3">ATCC 42464 / BCRC 31852 / DSM 1799</strain>
    </source>
</reference>